<evidence type="ECO:0000313" key="1">
    <source>
        <dbReference type="EMBL" id="EQD38106.1"/>
    </source>
</evidence>
<dbReference type="EMBL" id="AUZY01010624">
    <property type="protein sequence ID" value="EQD38106.1"/>
    <property type="molecule type" value="Genomic_DNA"/>
</dbReference>
<dbReference type="SUPFAM" id="SSF52540">
    <property type="entry name" value="P-loop containing nucleoside triphosphate hydrolases"/>
    <property type="match status" value="1"/>
</dbReference>
<comment type="caution">
    <text evidence="2">The sequence shown here is derived from an EMBL/GenBank/DDBJ whole genome shotgun (WGS) entry which is preliminary data.</text>
</comment>
<dbReference type="InterPro" id="IPR027417">
    <property type="entry name" value="P-loop_NTPase"/>
</dbReference>
<dbReference type="AlphaFoldDB" id="T1DC72"/>
<reference evidence="2" key="1">
    <citation type="submission" date="2013-08" db="EMBL/GenBank/DDBJ databases">
        <authorList>
            <person name="Mendez C."/>
            <person name="Richter M."/>
            <person name="Ferrer M."/>
            <person name="Sanchez J."/>
        </authorList>
    </citation>
    <scope>NUCLEOTIDE SEQUENCE</scope>
</reference>
<sequence length="314" mass="34241">MKHAVIKRSEMLGSTLCLGGTPIDLSDYAPTGLLAVAIGPRGYGKTNAGLLIAEQLSAQGWVSVLIDPEGELESMYGKAVEDADDLRARLAHRKHPIVVVSAQDASEFIPYGHAILEVADEHRKPLFVMIDEGQLFSATRKRMGDIGEAADIINQFAERGRKRALDFFITAHGYTGTLHRSNFRNKNLTLIGCQEDPMAWASLAAQFRASRIEYKDLNALAPGEFFCFSRRGVEKVKMPMAAALKRVAPKARPIRPALPTTFSQWSRALGEIPTSRLSALTDPVVTLLGAVAGLSTQQMLSGARALQDELEVRS</sequence>
<accession>T1DC72</accession>
<gene>
    <name evidence="2" type="ORF">B1A_01600</name>
    <name evidence="1" type="ORF">B1B_15978</name>
</gene>
<evidence type="ECO:0000313" key="2">
    <source>
        <dbReference type="EMBL" id="EQD79680.1"/>
    </source>
</evidence>
<protein>
    <submittedName>
        <fullName evidence="2">ATPase-like protein</fullName>
    </submittedName>
</protein>
<dbReference type="EMBL" id="AUZX01001215">
    <property type="protein sequence ID" value="EQD79680.1"/>
    <property type="molecule type" value="Genomic_DNA"/>
</dbReference>
<organism evidence="2">
    <name type="scientific">mine drainage metagenome</name>
    <dbReference type="NCBI Taxonomy" id="410659"/>
    <lineage>
        <taxon>unclassified sequences</taxon>
        <taxon>metagenomes</taxon>
        <taxon>ecological metagenomes</taxon>
    </lineage>
</organism>
<name>T1DC72_9ZZZZ</name>
<reference evidence="2" key="2">
    <citation type="journal article" date="2014" name="ISME J.">
        <title>Microbial stratification in low pH oxic and suboxic macroscopic growths along an acid mine drainage.</title>
        <authorList>
            <person name="Mendez-Garcia C."/>
            <person name="Mesa V."/>
            <person name="Sprenger R.R."/>
            <person name="Richter M."/>
            <person name="Diez M.S."/>
            <person name="Solano J."/>
            <person name="Bargiela R."/>
            <person name="Golyshina O.V."/>
            <person name="Manteca A."/>
            <person name="Ramos J.L."/>
            <person name="Gallego J.R."/>
            <person name="Llorente I."/>
            <person name="Martins Dos Santos V.A."/>
            <person name="Jensen O.N."/>
            <person name="Pelaez A.I."/>
            <person name="Sanchez J."/>
            <person name="Ferrer M."/>
        </authorList>
    </citation>
    <scope>NUCLEOTIDE SEQUENCE</scope>
</reference>
<dbReference type="Gene3D" id="3.40.50.300">
    <property type="entry name" value="P-loop containing nucleotide triphosphate hydrolases"/>
    <property type="match status" value="1"/>
</dbReference>
<proteinExistence type="predicted"/>